<dbReference type="AlphaFoldDB" id="A0A382F4T7"/>
<name>A0A382F4T7_9ZZZZ</name>
<gene>
    <name evidence="3" type="ORF">METZ01_LOCUS210890</name>
</gene>
<keyword evidence="2" id="KW-0456">Lyase</keyword>
<dbReference type="SUPFAM" id="SSF52096">
    <property type="entry name" value="ClpP/crotonase"/>
    <property type="match status" value="1"/>
</dbReference>
<dbReference type="CDD" id="cd06558">
    <property type="entry name" value="crotonase-like"/>
    <property type="match status" value="1"/>
</dbReference>
<evidence type="ECO:0008006" key="4">
    <source>
        <dbReference type="Google" id="ProtNLM"/>
    </source>
</evidence>
<dbReference type="Gene3D" id="3.90.226.10">
    <property type="entry name" value="2-enoyl-CoA Hydratase, Chain A, domain 1"/>
    <property type="match status" value="1"/>
</dbReference>
<reference evidence="3" key="1">
    <citation type="submission" date="2018-05" db="EMBL/GenBank/DDBJ databases">
        <authorList>
            <person name="Lanie J.A."/>
            <person name="Ng W.-L."/>
            <person name="Kazmierczak K.M."/>
            <person name="Andrzejewski T.M."/>
            <person name="Davidsen T.M."/>
            <person name="Wayne K.J."/>
            <person name="Tettelin H."/>
            <person name="Glass J.I."/>
            <person name="Rusch D."/>
            <person name="Podicherti R."/>
            <person name="Tsui H.-C.T."/>
            <person name="Winkler M.E."/>
        </authorList>
    </citation>
    <scope>NUCLEOTIDE SEQUENCE</scope>
</reference>
<proteinExistence type="inferred from homology"/>
<dbReference type="InterPro" id="IPR001753">
    <property type="entry name" value="Enoyl-CoA_hydra/iso"/>
</dbReference>
<dbReference type="NCBIfam" id="NF004840">
    <property type="entry name" value="PRK06190.1"/>
    <property type="match status" value="1"/>
</dbReference>
<evidence type="ECO:0000313" key="3">
    <source>
        <dbReference type="EMBL" id="SVB58036.1"/>
    </source>
</evidence>
<evidence type="ECO:0000256" key="2">
    <source>
        <dbReference type="ARBA" id="ARBA00023239"/>
    </source>
</evidence>
<dbReference type="GO" id="GO:0016829">
    <property type="term" value="F:lyase activity"/>
    <property type="evidence" value="ECO:0007669"/>
    <property type="project" value="UniProtKB-KW"/>
</dbReference>
<dbReference type="FunFam" id="3.90.226.10:FF:000009">
    <property type="entry name" value="Carnitinyl-CoA dehydratase"/>
    <property type="match status" value="1"/>
</dbReference>
<accession>A0A382F4T7</accession>
<evidence type="ECO:0000256" key="1">
    <source>
        <dbReference type="ARBA" id="ARBA00005254"/>
    </source>
</evidence>
<dbReference type="PANTHER" id="PTHR43802:SF1">
    <property type="entry name" value="IP11341P-RELATED"/>
    <property type="match status" value="1"/>
</dbReference>
<dbReference type="PANTHER" id="PTHR43802">
    <property type="entry name" value="ENOYL-COA HYDRATASE"/>
    <property type="match status" value="1"/>
</dbReference>
<dbReference type="EMBL" id="UINC01048020">
    <property type="protein sequence ID" value="SVB58036.1"/>
    <property type="molecule type" value="Genomic_DNA"/>
</dbReference>
<protein>
    <recommendedName>
        <fullName evidence="4">Enoyl-CoA hydratase</fullName>
    </recommendedName>
</protein>
<comment type="similarity">
    <text evidence="1">Belongs to the enoyl-CoA hydratase/isomerase family.</text>
</comment>
<dbReference type="Pfam" id="PF00378">
    <property type="entry name" value="ECH_1"/>
    <property type="match status" value="1"/>
</dbReference>
<dbReference type="InterPro" id="IPR029045">
    <property type="entry name" value="ClpP/crotonase-like_dom_sf"/>
</dbReference>
<sequence>MQKKTIWIPMSNVLITETNDFVTTVTMNRPDNLNALSVELRQRLGETFVQLKSDAATKVIILTGNGRAFTAGLDLKELGQSGMGTDTSRNETINVVRAMREVGKPVIAAINGFAVTGGFEIALACDILIASTQARFADTHVRMGVVPGWGLSQRLARLIGASRAKQLSFTGNYLDAETACRWGLVNEVLEPDELLSYCQKIASDICSANPETLREVHRLIDYGWEHSLDVGLAEEARASANANRGIEAETLEETRLQVQSRGRDQADFN</sequence>
<organism evidence="3">
    <name type="scientific">marine metagenome</name>
    <dbReference type="NCBI Taxonomy" id="408172"/>
    <lineage>
        <taxon>unclassified sequences</taxon>
        <taxon>metagenomes</taxon>
        <taxon>ecological metagenomes</taxon>
    </lineage>
</organism>